<dbReference type="PIRSF" id="PIRSF038992">
    <property type="entry name" value="Aldolase_Ia"/>
    <property type="match status" value="1"/>
</dbReference>
<gene>
    <name evidence="1" type="ORF">ACFPP9_12200</name>
</gene>
<organism evidence="1 2">
    <name type="scientific">Kaistia terrae</name>
    <dbReference type="NCBI Taxonomy" id="537017"/>
    <lineage>
        <taxon>Bacteria</taxon>
        <taxon>Pseudomonadati</taxon>
        <taxon>Pseudomonadota</taxon>
        <taxon>Alphaproteobacteria</taxon>
        <taxon>Hyphomicrobiales</taxon>
        <taxon>Kaistiaceae</taxon>
        <taxon>Kaistia</taxon>
    </lineage>
</organism>
<dbReference type="Proteomes" id="UP001596150">
    <property type="component" value="Unassembled WGS sequence"/>
</dbReference>
<dbReference type="SUPFAM" id="SSF51569">
    <property type="entry name" value="Aldolase"/>
    <property type="match status" value="1"/>
</dbReference>
<keyword evidence="2" id="KW-1185">Reference proteome</keyword>
<sequence length="265" mass="29255">MANHRLSTSYRMNRIFRPDRASLIVPIDHGVVWGRVPALESPMDVMRRFIPEDITGFMVTTGIVRSSEVDLARKPELARVLAIDAFWSTKTPEKGTGTIIASLEDAVRLGVDCVKLLLPWNVSDAEKILYCERIGKVVSEAARWEMPVMVEPVLLAVPRSDEVIEQELEVARVAYDLGADIIKITFPGAEGTKKLVAELDVPIVIAGGALSGDMASTIKDAEDAIGAGAQGLVVGRKVWQRPEPEASTMIRELARVSREHFTRRW</sequence>
<name>A0ABW0PW27_9HYPH</name>
<dbReference type="RefSeq" id="WP_266344215.1">
    <property type="nucleotide sequence ID" value="NZ_JAPKNH010000004.1"/>
</dbReference>
<evidence type="ECO:0000313" key="2">
    <source>
        <dbReference type="Proteomes" id="UP001596150"/>
    </source>
</evidence>
<protein>
    <submittedName>
        <fullName evidence="1">Class I fructose-bisphosphate aldolase</fullName>
    </submittedName>
</protein>
<dbReference type="SMART" id="SM01133">
    <property type="entry name" value="DeoC"/>
    <property type="match status" value="1"/>
</dbReference>
<dbReference type="InterPro" id="IPR013785">
    <property type="entry name" value="Aldolase_TIM"/>
</dbReference>
<dbReference type="Pfam" id="PF01791">
    <property type="entry name" value="DeoC"/>
    <property type="match status" value="1"/>
</dbReference>
<dbReference type="Gene3D" id="3.20.20.70">
    <property type="entry name" value="Aldolase class I"/>
    <property type="match status" value="1"/>
</dbReference>
<dbReference type="PANTHER" id="PTHR47916:SF1">
    <property type="entry name" value="3-HYDROXY-5-PHOSPHONOOXYPENTANE-2,4-DIONE THIOLASE"/>
    <property type="match status" value="1"/>
</dbReference>
<reference evidence="2" key="1">
    <citation type="journal article" date="2019" name="Int. J. Syst. Evol. Microbiol.">
        <title>The Global Catalogue of Microorganisms (GCM) 10K type strain sequencing project: providing services to taxonomists for standard genome sequencing and annotation.</title>
        <authorList>
            <consortium name="The Broad Institute Genomics Platform"/>
            <consortium name="The Broad Institute Genome Sequencing Center for Infectious Disease"/>
            <person name="Wu L."/>
            <person name="Ma J."/>
        </authorList>
    </citation>
    <scope>NUCLEOTIDE SEQUENCE [LARGE SCALE GENOMIC DNA]</scope>
    <source>
        <strain evidence="2">KACC 12633</strain>
    </source>
</reference>
<evidence type="ECO:0000313" key="1">
    <source>
        <dbReference type="EMBL" id="MFC5516535.1"/>
    </source>
</evidence>
<dbReference type="InterPro" id="IPR041720">
    <property type="entry name" value="FbaB-like"/>
</dbReference>
<dbReference type="EMBL" id="JBHSML010000003">
    <property type="protein sequence ID" value="MFC5516535.1"/>
    <property type="molecule type" value="Genomic_DNA"/>
</dbReference>
<proteinExistence type="predicted"/>
<accession>A0ABW0PW27</accession>
<dbReference type="InterPro" id="IPR002915">
    <property type="entry name" value="DeoC/FbaB/LacD_aldolase"/>
</dbReference>
<dbReference type="InterPro" id="IPR050456">
    <property type="entry name" value="DeoC/FbaB_aldolase"/>
</dbReference>
<dbReference type="PANTHER" id="PTHR47916">
    <property type="entry name" value="FRUCTOSE-BISPHOSPHATE ALDOLASE CLASS 1"/>
    <property type="match status" value="1"/>
</dbReference>
<comment type="caution">
    <text evidence="1">The sequence shown here is derived from an EMBL/GenBank/DDBJ whole genome shotgun (WGS) entry which is preliminary data.</text>
</comment>